<feature type="region of interest" description="Disordered" evidence="1">
    <location>
        <begin position="139"/>
        <end position="183"/>
    </location>
</feature>
<sequence>MEPNTPRLVCADKDMSFQRDAHASPTHVEAFFEVAPPSPPRLRVHFATATTFLFDVAYGGSALPKETGPPIGMASTHIGVVEEDLTTHMRCRRGRVRKFDHLERIAMLKAADYHVQDIASFCMDAIDVRKSRQATLDEVHAERRREKRKLEGEDDEAAGRTTSKPRMFDPAMMGDRDDSENTT</sequence>
<name>A0A485L7Y8_9STRA</name>
<dbReference type="AlphaFoldDB" id="A0A485L7Y8"/>
<organism evidence="3 4">
    <name type="scientific">Aphanomyces stellatus</name>
    <dbReference type="NCBI Taxonomy" id="120398"/>
    <lineage>
        <taxon>Eukaryota</taxon>
        <taxon>Sar</taxon>
        <taxon>Stramenopiles</taxon>
        <taxon>Oomycota</taxon>
        <taxon>Saprolegniomycetes</taxon>
        <taxon>Saprolegniales</taxon>
        <taxon>Verrucalvaceae</taxon>
        <taxon>Aphanomyces</taxon>
    </lineage>
</organism>
<keyword evidence="4" id="KW-1185">Reference proteome</keyword>
<accession>A0A485L7Y8</accession>
<evidence type="ECO:0000313" key="4">
    <source>
        <dbReference type="Proteomes" id="UP000332933"/>
    </source>
</evidence>
<proteinExistence type="predicted"/>
<feature type="compositionally biased region" description="Basic and acidic residues" evidence="1">
    <location>
        <begin position="139"/>
        <end position="151"/>
    </location>
</feature>
<gene>
    <name evidence="3" type="primary">Aste57867_16854</name>
    <name evidence="2" type="ORF">As57867_016796</name>
    <name evidence="3" type="ORF">ASTE57867_16854</name>
</gene>
<evidence type="ECO:0000313" key="2">
    <source>
        <dbReference type="EMBL" id="KAF0692012.1"/>
    </source>
</evidence>
<dbReference type="Proteomes" id="UP000332933">
    <property type="component" value="Unassembled WGS sequence"/>
</dbReference>
<dbReference type="EMBL" id="CAADRA010006016">
    <property type="protein sequence ID" value="VFT93618.1"/>
    <property type="molecule type" value="Genomic_DNA"/>
</dbReference>
<dbReference type="OrthoDB" id="78998at2759"/>
<protein>
    <submittedName>
        <fullName evidence="3">Aste57867_16854 protein</fullName>
    </submittedName>
</protein>
<evidence type="ECO:0000256" key="1">
    <source>
        <dbReference type="SAM" id="MobiDB-lite"/>
    </source>
</evidence>
<evidence type="ECO:0000313" key="3">
    <source>
        <dbReference type="EMBL" id="VFT93618.1"/>
    </source>
</evidence>
<dbReference type="EMBL" id="VJMH01005995">
    <property type="protein sequence ID" value="KAF0692012.1"/>
    <property type="molecule type" value="Genomic_DNA"/>
</dbReference>
<reference evidence="3 4" key="1">
    <citation type="submission" date="2019-03" db="EMBL/GenBank/DDBJ databases">
        <authorList>
            <person name="Gaulin E."/>
            <person name="Dumas B."/>
        </authorList>
    </citation>
    <scope>NUCLEOTIDE SEQUENCE [LARGE SCALE GENOMIC DNA]</scope>
    <source>
        <strain evidence="3">CBS 568.67</strain>
    </source>
</reference>
<reference evidence="2" key="2">
    <citation type="submission" date="2019-06" db="EMBL/GenBank/DDBJ databases">
        <title>Genomics analysis of Aphanomyces spp. identifies a new class of oomycete effector associated with host adaptation.</title>
        <authorList>
            <person name="Gaulin E."/>
        </authorList>
    </citation>
    <scope>NUCLEOTIDE SEQUENCE</scope>
    <source>
        <strain evidence="2">CBS 578.67</strain>
    </source>
</reference>